<dbReference type="Proteomes" id="UP000016496">
    <property type="component" value="Unassembled WGS sequence"/>
</dbReference>
<evidence type="ECO:0000313" key="2">
    <source>
        <dbReference type="Proteomes" id="UP000016496"/>
    </source>
</evidence>
<gene>
    <name evidence="1" type="ORF">HMPREF1981_03113</name>
</gene>
<accession>U2CC22</accession>
<evidence type="ECO:0000313" key="1">
    <source>
        <dbReference type="EMBL" id="ERI81568.1"/>
    </source>
</evidence>
<sequence>MFSIELLFVINRASVFSQQSFCLQPTELLFVINRIFVSHR</sequence>
<comment type="caution">
    <text evidence="1">The sequence shown here is derived from an EMBL/GenBank/DDBJ whole genome shotgun (WGS) entry which is preliminary data.</text>
</comment>
<proteinExistence type="predicted"/>
<name>U2CC22_9BACE</name>
<protein>
    <submittedName>
        <fullName evidence="1">Uncharacterized protein</fullName>
    </submittedName>
</protein>
<dbReference type="EMBL" id="AWSV01000159">
    <property type="protein sequence ID" value="ERI81568.1"/>
    <property type="molecule type" value="Genomic_DNA"/>
</dbReference>
<dbReference type="AlphaFoldDB" id="U2CC22"/>
<dbReference type="HOGENOM" id="CLU_3285197_0_0_10"/>
<organism evidence="1 2">
    <name type="scientific">Bacteroides pyogenes F0041</name>
    <dbReference type="NCBI Taxonomy" id="1321819"/>
    <lineage>
        <taxon>Bacteria</taxon>
        <taxon>Pseudomonadati</taxon>
        <taxon>Bacteroidota</taxon>
        <taxon>Bacteroidia</taxon>
        <taxon>Bacteroidales</taxon>
        <taxon>Bacteroidaceae</taxon>
        <taxon>Bacteroides</taxon>
    </lineage>
</organism>
<reference evidence="1 2" key="1">
    <citation type="submission" date="2013-08" db="EMBL/GenBank/DDBJ databases">
        <authorList>
            <person name="Weinstock G."/>
            <person name="Sodergren E."/>
            <person name="Wylie T."/>
            <person name="Fulton L."/>
            <person name="Fulton R."/>
            <person name="Fronick C."/>
            <person name="O'Laughlin M."/>
            <person name="Godfrey J."/>
            <person name="Miner T."/>
            <person name="Herter B."/>
            <person name="Appelbaum E."/>
            <person name="Cordes M."/>
            <person name="Lek S."/>
            <person name="Wollam A."/>
            <person name="Pepin K.H."/>
            <person name="Palsikar V.B."/>
            <person name="Mitreva M."/>
            <person name="Wilson R.K."/>
        </authorList>
    </citation>
    <scope>NUCLEOTIDE SEQUENCE [LARGE SCALE GENOMIC DNA]</scope>
    <source>
        <strain evidence="1 2">F0041</strain>
    </source>
</reference>